<dbReference type="RefSeq" id="WP_004092500.1">
    <property type="nucleotide sequence ID" value="NZ_JH417521.1"/>
</dbReference>
<dbReference type="AlphaFoldDB" id="G9Y717"/>
<evidence type="ECO:0000313" key="1">
    <source>
        <dbReference type="EMBL" id="EHM42507.1"/>
    </source>
</evidence>
<reference evidence="1 2" key="1">
    <citation type="submission" date="2011-08" db="EMBL/GenBank/DDBJ databases">
        <authorList>
            <person name="Weinstock G."/>
            <person name="Sodergren E."/>
            <person name="Clifton S."/>
            <person name="Fulton L."/>
            <person name="Fulton B."/>
            <person name="Courtney L."/>
            <person name="Fronick C."/>
            <person name="Harrison M."/>
            <person name="Strong C."/>
            <person name="Farmer C."/>
            <person name="Delahaunty K."/>
            <person name="Markovic C."/>
            <person name="Hall O."/>
            <person name="Minx P."/>
            <person name="Tomlinson C."/>
            <person name="Mitreva M."/>
            <person name="Hou S."/>
            <person name="Chen J."/>
            <person name="Wollam A."/>
            <person name="Pepin K.H."/>
            <person name="Johnson M."/>
            <person name="Bhonagiri V."/>
            <person name="Zhang X."/>
            <person name="Suruliraj S."/>
            <person name="Warren W."/>
            <person name="Chinwalla A."/>
            <person name="Mardis E.R."/>
            <person name="Wilson R.K."/>
        </authorList>
    </citation>
    <scope>NUCLEOTIDE SEQUENCE [LARGE SCALE GENOMIC DNA]</scope>
    <source>
        <strain evidence="1 2">ATCC 51873</strain>
    </source>
</reference>
<dbReference type="PATRIC" id="fig|1002364.3.peg.2146"/>
<gene>
    <name evidence="1" type="ORF">HMPREF0454_02368</name>
</gene>
<protein>
    <recommendedName>
        <fullName evidence="3">RecT family protein</fullName>
    </recommendedName>
</protein>
<dbReference type="HOGENOM" id="CLU_073552_1_0_6"/>
<evidence type="ECO:0008006" key="3">
    <source>
        <dbReference type="Google" id="ProtNLM"/>
    </source>
</evidence>
<proteinExistence type="predicted"/>
<organism evidence="1 2">
    <name type="scientific">Hafnia alvei ATCC 51873</name>
    <dbReference type="NCBI Taxonomy" id="1002364"/>
    <lineage>
        <taxon>Bacteria</taxon>
        <taxon>Pseudomonadati</taxon>
        <taxon>Pseudomonadota</taxon>
        <taxon>Gammaproteobacteria</taxon>
        <taxon>Enterobacterales</taxon>
        <taxon>Hafniaceae</taxon>
        <taxon>Hafnia</taxon>
    </lineage>
</organism>
<accession>G9Y717</accession>
<evidence type="ECO:0000313" key="2">
    <source>
        <dbReference type="Proteomes" id="UP000005959"/>
    </source>
</evidence>
<sequence length="261" mass="28712">MSNTMMLAPQTFDQAMQFANAIAASQFAPSSYRGKPNDVLIAMQMGAELGFQPMQSVQGIAVINGRPSVWGDALRALILSAPDLAEFEESYDEATQTAHCKISRRLQTGSIATFNSSFSVTDAQTAGLWGKNGPWKQYPKRMQQWRALGFCARDSYADRLKGIQLAEEVQDYEPIEKVVHTPSQDQDSAIENKITEEQSNRINEILISVDSTFDDLKKACKSMTGRDIDNQSELTSTEAAKLISSLERKLASKTGGEKDAA</sequence>
<dbReference type="Proteomes" id="UP000005959">
    <property type="component" value="Unassembled WGS sequence"/>
</dbReference>
<name>G9Y717_HAFAL</name>
<dbReference type="EMBL" id="AGCI01000052">
    <property type="protein sequence ID" value="EHM42507.1"/>
    <property type="molecule type" value="Genomic_DNA"/>
</dbReference>
<comment type="caution">
    <text evidence="1">The sequence shown here is derived from an EMBL/GenBank/DDBJ whole genome shotgun (WGS) entry which is preliminary data.</text>
</comment>